<evidence type="ECO:0000256" key="1">
    <source>
        <dbReference type="ARBA" id="ARBA00022729"/>
    </source>
</evidence>
<dbReference type="InterPro" id="IPR029050">
    <property type="entry name" value="Immunoprotect_excell_Ig-like"/>
</dbReference>
<dbReference type="RefSeq" id="WP_310224909.1">
    <property type="nucleotide sequence ID" value="NZ_JAVDSB010000001.1"/>
</dbReference>
<proteinExistence type="predicted"/>
<feature type="chain" id="PRO_5046982653" evidence="2">
    <location>
        <begin position="32"/>
        <end position="731"/>
    </location>
</feature>
<accession>A0ABU1NTM0</accession>
<dbReference type="Gene3D" id="2.60.40.1240">
    <property type="match status" value="1"/>
</dbReference>
<comment type="caution">
    <text evidence="3">The sequence shown here is derived from an EMBL/GenBank/DDBJ whole genome shotgun (WGS) entry which is preliminary data.</text>
</comment>
<evidence type="ECO:0000313" key="3">
    <source>
        <dbReference type="EMBL" id="MDR6550337.1"/>
    </source>
</evidence>
<protein>
    <submittedName>
        <fullName evidence="3">Uncharacterized protein</fullName>
    </submittedName>
</protein>
<name>A0ABU1NTM0_9BACL</name>
<sequence length="731" mass="82062">MKKLNIPSKVSIAAASLTLTFMLTTGLPAYADGDESKIIPTIGRVVWQDGLSFELKNVQLVPDQTSQLATYTVIVHNDGNFGILLSDYWIRLKSRSGSFFPTKMNPVDKDKQQIAPHSSQEISFYANVNDSTKLQELVFQINKWNFSLPGYEQHLGEISIPADYSMAVPAGSSQTLLINGVPVDVQVSRFLTNKNENNNVPTVYIKLVNTGRQPTKVSGYIFYMRSSDGRLYPLEAKEDKDMTINSNDSAEIQLFGSIPTDVTTNTWELVMSSTVKDKDLIIHLPVASFQLPQITQPEVGITGQDYTFVDQNGLYTAQLKSLNRQPLNDQDMLTAELVFRNQGDHSLPIPNLTGYFLLDGGIKIEAKMIQMAKSIGMNAGESLTVQFIGKLPYTTSFTDVKLFLQQIEEGVERMDVLSFSNLKVRQDVPYVDQTETYTISEAGRRSKYAIAGTTLYESSSSELFVTQVHIENLEKRYSYLPKLVGYYRSKDGSIFPATIQVVDSQLNPSSKAQVTAWTRLPKGYSTKGLQLVLGEAIQTEAEGILQNNLTNKSNTQNNNVGRHSSDVLYVKPVAYWLPDAMQNVMTQLKDVNLYPFSISLSQIATSISGNEQGINELTLKFNYEIIKDTSVEANLEGHKLILSFEDHDGRMAFERAYDVKDFEPKALDDDQAGKTRLLLGKHDSFAIKIIDKDLIYQQQFLKQYTLKMYDEFQGHRNLLASQKNDWFATTD</sequence>
<evidence type="ECO:0000256" key="2">
    <source>
        <dbReference type="SAM" id="SignalP"/>
    </source>
</evidence>
<gene>
    <name evidence="3" type="ORF">J2736_001520</name>
</gene>
<feature type="signal peptide" evidence="2">
    <location>
        <begin position="1"/>
        <end position="31"/>
    </location>
</feature>
<evidence type="ECO:0000313" key="4">
    <source>
        <dbReference type="Proteomes" id="UP001267290"/>
    </source>
</evidence>
<dbReference type="Proteomes" id="UP001267290">
    <property type="component" value="Unassembled WGS sequence"/>
</dbReference>
<keyword evidence="1 2" id="KW-0732">Signal</keyword>
<organism evidence="3 4">
    <name type="scientific">Paenibacillus qinlingensis</name>
    <dbReference type="NCBI Taxonomy" id="1837343"/>
    <lineage>
        <taxon>Bacteria</taxon>
        <taxon>Bacillati</taxon>
        <taxon>Bacillota</taxon>
        <taxon>Bacilli</taxon>
        <taxon>Bacillales</taxon>
        <taxon>Paenibacillaceae</taxon>
        <taxon>Paenibacillus</taxon>
    </lineage>
</organism>
<reference evidence="3 4" key="1">
    <citation type="submission" date="2023-07" db="EMBL/GenBank/DDBJ databases">
        <title>Sorghum-associated microbial communities from plants grown in Nebraska, USA.</title>
        <authorList>
            <person name="Schachtman D."/>
        </authorList>
    </citation>
    <scope>NUCLEOTIDE SEQUENCE [LARGE SCALE GENOMIC DNA]</scope>
    <source>
        <strain evidence="3 4">CC258</strain>
    </source>
</reference>
<dbReference type="EMBL" id="JAVDSB010000001">
    <property type="protein sequence ID" value="MDR6550337.1"/>
    <property type="molecule type" value="Genomic_DNA"/>
</dbReference>
<keyword evidence="4" id="KW-1185">Reference proteome</keyword>